<evidence type="ECO:0000256" key="1">
    <source>
        <dbReference type="SAM" id="MobiDB-lite"/>
    </source>
</evidence>
<feature type="compositionally biased region" description="Basic and acidic residues" evidence="1">
    <location>
        <begin position="424"/>
        <end position="434"/>
    </location>
</feature>
<dbReference type="Proteomes" id="UP001521184">
    <property type="component" value="Unassembled WGS sequence"/>
</dbReference>
<feature type="compositionally biased region" description="Low complexity" evidence="1">
    <location>
        <begin position="435"/>
        <end position="445"/>
    </location>
</feature>
<comment type="caution">
    <text evidence="2">The sequence shown here is derived from an EMBL/GenBank/DDBJ whole genome shotgun (WGS) entry which is preliminary data.</text>
</comment>
<gene>
    <name evidence="2" type="ORF">SLS58_006530</name>
</gene>
<feature type="compositionally biased region" description="Basic residues" evidence="1">
    <location>
        <begin position="464"/>
        <end position="491"/>
    </location>
</feature>
<keyword evidence="3" id="KW-1185">Reference proteome</keyword>
<feature type="compositionally biased region" description="Low complexity" evidence="1">
    <location>
        <begin position="452"/>
        <end position="461"/>
    </location>
</feature>
<sequence>MFATMDPAPGSMAVFQPDDVSFSRLARPAFATSAAPQAPPTFLFVNVGTVKSREEKRQIRAQVMFATHEARRRRGIQGRKAAKEKREDDQSKDIVRTGSPLQDAGLMGEDPFNSLPVKAFPGINDLFRFYTYPGFPLVDAKDPLLNPQRRERIPNTIVRRNNTVWDVMASEETSFLVLLAEIARLLDNTSPCPKWRTRQFTLREKALKSIREGLSSRAAKEPWKISDSFVAAIAALEGAAIMFGDRNAAIAHLSAVRELVRLRGGIDTFQRMPRRIIVWCEFYNCGALRFPPVLAPVPPASSAVDDDDSPFPRAFRSTVAATQSRTLAHLPRHWQSPDFPLHRIFHALHLVSIAVSPSWESAVMASRPSTKDAVAEVLDDAAYRLLMELAKLDGSPSPSSSSSPPSPHSSFSPSTSPYYNSDKTSNDDHDHNDTHTNTTTTNTNHTARKNDNNNNANNNNDKNAKKKKKMKKKEKNYHHAPQRITKPRRCCGHPSSDGRWR</sequence>
<evidence type="ECO:0000313" key="2">
    <source>
        <dbReference type="EMBL" id="KAL1640914.1"/>
    </source>
</evidence>
<feature type="compositionally biased region" description="Basic and acidic residues" evidence="1">
    <location>
        <begin position="84"/>
        <end position="95"/>
    </location>
</feature>
<evidence type="ECO:0000313" key="3">
    <source>
        <dbReference type="Proteomes" id="UP001521184"/>
    </source>
</evidence>
<accession>A0ABR3TMT5</accession>
<organism evidence="2 3">
    <name type="scientific">Diplodia intermedia</name>
    <dbReference type="NCBI Taxonomy" id="856260"/>
    <lineage>
        <taxon>Eukaryota</taxon>
        <taxon>Fungi</taxon>
        <taxon>Dikarya</taxon>
        <taxon>Ascomycota</taxon>
        <taxon>Pezizomycotina</taxon>
        <taxon>Dothideomycetes</taxon>
        <taxon>Dothideomycetes incertae sedis</taxon>
        <taxon>Botryosphaeriales</taxon>
        <taxon>Botryosphaeriaceae</taxon>
        <taxon>Diplodia</taxon>
    </lineage>
</organism>
<reference evidence="2 3" key="1">
    <citation type="journal article" date="2023" name="Plant Dis.">
        <title>First Report of Diplodia intermedia Causing Canker and Dieback Diseases on Apple Trees in Canada.</title>
        <authorList>
            <person name="Ellouze W."/>
            <person name="Ilyukhin E."/>
            <person name="Sulman M."/>
            <person name="Ali S."/>
        </authorList>
    </citation>
    <scope>NUCLEOTIDE SEQUENCE [LARGE SCALE GENOMIC DNA]</scope>
    <source>
        <strain evidence="2 3">M45-28</strain>
    </source>
</reference>
<feature type="region of interest" description="Disordered" evidence="1">
    <location>
        <begin position="70"/>
        <end position="106"/>
    </location>
</feature>
<dbReference type="EMBL" id="JAKEKT020000045">
    <property type="protein sequence ID" value="KAL1640914.1"/>
    <property type="molecule type" value="Genomic_DNA"/>
</dbReference>
<feature type="region of interest" description="Disordered" evidence="1">
    <location>
        <begin position="393"/>
        <end position="501"/>
    </location>
</feature>
<proteinExistence type="predicted"/>
<feature type="compositionally biased region" description="Low complexity" evidence="1">
    <location>
        <begin position="395"/>
        <end position="417"/>
    </location>
</feature>
<name>A0ABR3TMT5_9PEZI</name>
<protein>
    <submittedName>
        <fullName evidence="2">Uncharacterized protein</fullName>
    </submittedName>
</protein>
<feature type="compositionally biased region" description="Basic residues" evidence="1">
    <location>
        <begin position="70"/>
        <end position="83"/>
    </location>
</feature>